<dbReference type="EMBL" id="RXIF01000002">
    <property type="protein sequence ID" value="RZN65557.1"/>
    <property type="molecule type" value="Genomic_DNA"/>
</dbReference>
<dbReference type="Proteomes" id="UP000317158">
    <property type="component" value="Unassembled WGS sequence"/>
</dbReference>
<dbReference type="InterPro" id="IPR026327">
    <property type="entry name" value="Me_CoM_Rdtase_prot-C-like"/>
</dbReference>
<evidence type="ECO:0000313" key="1">
    <source>
        <dbReference type="EMBL" id="RZN65557.1"/>
    </source>
</evidence>
<accession>A0A520KU01</accession>
<name>A0A520KU01_METT2</name>
<reference evidence="1 2" key="1">
    <citation type="journal article" date="2019" name="Nat. Microbiol.">
        <title>Wide diversity of methane and short-chain alkane metabolisms in uncultured archaea.</title>
        <authorList>
            <person name="Borrel G."/>
            <person name="Adam P.S."/>
            <person name="McKay L.J."/>
            <person name="Chen L.X."/>
            <person name="Sierra-Garcia I.N."/>
            <person name="Sieber C.M."/>
            <person name="Letourneur Q."/>
            <person name="Ghozlane A."/>
            <person name="Andersen G.L."/>
            <person name="Li W.J."/>
            <person name="Hallam S.J."/>
            <person name="Muyzer G."/>
            <person name="de Oliveira V.M."/>
            <person name="Inskeep W.P."/>
            <person name="Banfield J.F."/>
            <person name="Gribaldo S."/>
        </authorList>
    </citation>
    <scope>NUCLEOTIDE SEQUENCE [LARGE SCALE GENOMIC DNA]</scope>
    <source>
        <strain evidence="1">NM1a</strain>
    </source>
</reference>
<dbReference type="InterPro" id="IPR011312">
    <property type="entry name" value="Menthan_mark_7"/>
</dbReference>
<protein>
    <submittedName>
        <fullName evidence="1">Methanogenesis marker 7 protein</fullName>
    </submittedName>
</protein>
<evidence type="ECO:0000313" key="2">
    <source>
        <dbReference type="Proteomes" id="UP000317158"/>
    </source>
</evidence>
<proteinExistence type="predicted"/>
<dbReference type="PIRSF" id="PIRSF019164">
    <property type="entry name" value="UCP019164"/>
    <property type="match status" value="1"/>
</dbReference>
<organism evidence="1 2">
    <name type="scientific">Methanoliparum thermophilum</name>
    <dbReference type="NCBI Taxonomy" id="2491083"/>
    <lineage>
        <taxon>Archaea</taxon>
        <taxon>Methanobacteriati</taxon>
        <taxon>Methanobacteriota</taxon>
        <taxon>Candidatus Methanoliparia</taxon>
        <taxon>Candidatus Methanoliparales</taxon>
        <taxon>Candidatus Methanoliparaceae</taxon>
        <taxon>Candidatus Methanoliparum</taxon>
    </lineage>
</organism>
<dbReference type="AlphaFoldDB" id="A0A520KU01"/>
<gene>
    <name evidence="1" type="ORF">EF806_01320</name>
</gene>
<comment type="caution">
    <text evidence="1">The sequence shown here is derived from an EMBL/GenBank/DDBJ whole genome shotgun (WGS) entry which is preliminary data.</text>
</comment>
<sequence length="297" mass="33785">MGYKGYLFKGGYKRQDLIEFIEDVGGTIINENIMGSDTTTTFVVPEKDSYIVIKIAKDLGGELEELPLIGSEIALVLPSLTRRHFPHPACDISEYLRKKGAKVNVIGLARGIGRRISQILEYEKQIINEHDIAVVSLGNYKDCIDGYKWKIYNSLDIPVVVTGAPNKIDNDVCYIGGFGKVLHRLRSIDEIENLDKLVSLIENFLLKREEDYLVSSFAIKDEIEDQIDEIDKSTLPSPIVVQNRGLRVKLDYDKYLDKVKDVQIGKDRLIDIAEIKRSKIKNNIIVRPYPRYLLEVL</sequence>
<dbReference type="Pfam" id="PF04609">
    <property type="entry name" value="MCR_C"/>
    <property type="match status" value="1"/>
</dbReference>